<proteinExistence type="predicted"/>
<evidence type="ECO:0000313" key="8">
    <source>
        <dbReference type="Proteomes" id="UP000242715"/>
    </source>
</evidence>
<dbReference type="EMBL" id="DF973316">
    <property type="protein sequence ID" value="GAU25629.1"/>
    <property type="molecule type" value="Genomic_DNA"/>
</dbReference>
<evidence type="ECO:0000256" key="1">
    <source>
        <dbReference type="ARBA" id="ARBA00004123"/>
    </source>
</evidence>
<keyword evidence="6" id="KW-0539">Nucleus</keyword>
<dbReference type="OrthoDB" id="10658073at2759"/>
<keyword evidence="8" id="KW-1185">Reference proteome</keyword>
<accession>A0A2Z6N2M7</accession>
<name>A0A2Z6N2M7_TRISU</name>
<dbReference type="GO" id="GO:0033588">
    <property type="term" value="C:elongator holoenzyme complex"/>
    <property type="evidence" value="ECO:0007669"/>
    <property type="project" value="InterPro"/>
</dbReference>
<evidence type="ECO:0000256" key="2">
    <source>
        <dbReference type="ARBA" id="ARBA00004496"/>
    </source>
</evidence>
<evidence type="ECO:0000256" key="5">
    <source>
        <dbReference type="ARBA" id="ARBA00022737"/>
    </source>
</evidence>
<protein>
    <submittedName>
        <fullName evidence="7">Uncharacterized protein</fullName>
    </submittedName>
</protein>
<sequence length="137" mass="14793">MFAPTSSDGISLCMTTSISTDEQCLCSQPQIAAHSTESQKCYSCITDCGMTTIVKGNHCFVSGTDEKVARVFKAPLSFLKTLSNATLQKSCYSDDDSTNIQILGANMSAPVIRMQGELVVKISYSSWSVIGWIQGED</sequence>
<gene>
    <name evidence="7" type="ORF">TSUD_49810</name>
</gene>
<reference evidence="8" key="1">
    <citation type="journal article" date="2017" name="Front. Plant Sci.">
        <title>Climate Clever Clovers: New Paradigm to Reduce the Environmental Footprint of Ruminants by Breeding Low Methanogenic Forages Utilizing Haplotype Variation.</title>
        <authorList>
            <person name="Kaur P."/>
            <person name="Appels R."/>
            <person name="Bayer P.E."/>
            <person name="Keeble-Gagnere G."/>
            <person name="Wang J."/>
            <person name="Hirakawa H."/>
            <person name="Shirasawa K."/>
            <person name="Vercoe P."/>
            <person name="Stefanova K."/>
            <person name="Durmic Z."/>
            <person name="Nichols P."/>
            <person name="Revell C."/>
            <person name="Isobe S.N."/>
            <person name="Edwards D."/>
            <person name="Erskine W."/>
        </authorList>
    </citation>
    <scope>NUCLEOTIDE SEQUENCE [LARGE SCALE GENOMIC DNA]</scope>
    <source>
        <strain evidence="8">cv. Daliak</strain>
    </source>
</reference>
<evidence type="ECO:0000256" key="6">
    <source>
        <dbReference type="ARBA" id="ARBA00023242"/>
    </source>
</evidence>
<comment type="subcellular location">
    <subcellularLocation>
        <location evidence="2">Cytoplasm</location>
    </subcellularLocation>
    <subcellularLocation>
        <location evidence="1">Nucleus</location>
    </subcellularLocation>
</comment>
<evidence type="ECO:0000256" key="4">
    <source>
        <dbReference type="ARBA" id="ARBA00022574"/>
    </source>
</evidence>
<keyword evidence="5" id="KW-0677">Repeat</keyword>
<dbReference type="AlphaFoldDB" id="A0A2Z6N2M7"/>
<dbReference type="PANTHER" id="PTHR44111:SF1">
    <property type="entry name" value="ELONGATOR COMPLEX PROTEIN 2"/>
    <property type="match status" value="1"/>
</dbReference>
<organism evidence="7 8">
    <name type="scientific">Trifolium subterraneum</name>
    <name type="common">Subterranean clover</name>
    <dbReference type="NCBI Taxonomy" id="3900"/>
    <lineage>
        <taxon>Eukaryota</taxon>
        <taxon>Viridiplantae</taxon>
        <taxon>Streptophyta</taxon>
        <taxon>Embryophyta</taxon>
        <taxon>Tracheophyta</taxon>
        <taxon>Spermatophyta</taxon>
        <taxon>Magnoliopsida</taxon>
        <taxon>eudicotyledons</taxon>
        <taxon>Gunneridae</taxon>
        <taxon>Pentapetalae</taxon>
        <taxon>rosids</taxon>
        <taxon>fabids</taxon>
        <taxon>Fabales</taxon>
        <taxon>Fabaceae</taxon>
        <taxon>Papilionoideae</taxon>
        <taxon>50 kb inversion clade</taxon>
        <taxon>NPAAA clade</taxon>
        <taxon>Hologalegina</taxon>
        <taxon>IRL clade</taxon>
        <taxon>Trifolieae</taxon>
        <taxon>Trifolium</taxon>
    </lineage>
</organism>
<dbReference type="Proteomes" id="UP000242715">
    <property type="component" value="Unassembled WGS sequence"/>
</dbReference>
<dbReference type="GO" id="GO:0005737">
    <property type="term" value="C:cytoplasm"/>
    <property type="evidence" value="ECO:0007669"/>
    <property type="project" value="UniProtKB-SubCell"/>
</dbReference>
<keyword evidence="4" id="KW-0853">WD repeat</keyword>
<evidence type="ECO:0000313" key="7">
    <source>
        <dbReference type="EMBL" id="GAU25629.1"/>
    </source>
</evidence>
<evidence type="ECO:0000256" key="3">
    <source>
        <dbReference type="ARBA" id="ARBA00022490"/>
    </source>
</evidence>
<keyword evidence="3" id="KW-0963">Cytoplasm</keyword>
<dbReference type="GO" id="GO:0005634">
    <property type="term" value="C:nucleus"/>
    <property type="evidence" value="ECO:0007669"/>
    <property type="project" value="UniProtKB-SubCell"/>
</dbReference>
<dbReference type="GO" id="GO:0002098">
    <property type="term" value="P:tRNA wobble uridine modification"/>
    <property type="evidence" value="ECO:0007669"/>
    <property type="project" value="InterPro"/>
</dbReference>
<dbReference type="InterPro" id="IPR037289">
    <property type="entry name" value="Elp2"/>
</dbReference>
<dbReference type="PANTHER" id="PTHR44111">
    <property type="entry name" value="ELONGATOR COMPLEX PROTEIN 2"/>
    <property type="match status" value="1"/>
</dbReference>